<organism evidence="2">
    <name type="scientific">uncultured Nocardioidaceae bacterium</name>
    <dbReference type="NCBI Taxonomy" id="253824"/>
    <lineage>
        <taxon>Bacteria</taxon>
        <taxon>Bacillati</taxon>
        <taxon>Actinomycetota</taxon>
        <taxon>Actinomycetes</taxon>
        <taxon>Propionibacteriales</taxon>
        <taxon>Nocardioidaceae</taxon>
        <taxon>environmental samples</taxon>
    </lineage>
</organism>
<protein>
    <submittedName>
        <fullName evidence="2">Uncharacterized protein</fullName>
    </submittedName>
</protein>
<accession>A0A6J4KXW1</accession>
<proteinExistence type="predicted"/>
<dbReference type="AlphaFoldDB" id="A0A6J4KXW1"/>
<gene>
    <name evidence="2" type="ORF">AVDCRST_MAG46-607</name>
</gene>
<feature type="compositionally biased region" description="Pro residues" evidence="1">
    <location>
        <begin position="1"/>
        <end position="11"/>
    </location>
</feature>
<evidence type="ECO:0000313" key="2">
    <source>
        <dbReference type="EMBL" id="CAA9317524.1"/>
    </source>
</evidence>
<sequence>MTTPTQEPPVDPDTIQPDVVPSTSPEPVADPTLPDGPGTEPAPL</sequence>
<feature type="region of interest" description="Disordered" evidence="1">
    <location>
        <begin position="1"/>
        <end position="44"/>
    </location>
</feature>
<reference evidence="2" key="1">
    <citation type="submission" date="2020-02" db="EMBL/GenBank/DDBJ databases">
        <authorList>
            <person name="Meier V. D."/>
        </authorList>
    </citation>
    <scope>NUCLEOTIDE SEQUENCE</scope>
    <source>
        <strain evidence="2">AVDCRST_MAG46</strain>
    </source>
</reference>
<name>A0A6J4KXW1_9ACTN</name>
<evidence type="ECO:0000256" key="1">
    <source>
        <dbReference type="SAM" id="MobiDB-lite"/>
    </source>
</evidence>
<dbReference type="EMBL" id="CADCUD010000048">
    <property type="protein sequence ID" value="CAA9317524.1"/>
    <property type="molecule type" value="Genomic_DNA"/>
</dbReference>